<evidence type="ECO:0000259" key="1">
    <source>
        <dbReference type="Pfam" id="PF13417"/>
    </source>
</evidence>
<dbReference type="AlphaFoldDB" id="A0A2K9LM59"/>
<accession>A0A2K9LM59</accession>
<dbReference type="EMBL" id="CP022684">
    <property type="protein sequence ID" value="AUM13320.1"/>
    <property type="molecule type" value="Genomic_DNA"/>
</dbReference>
<organism evidence="2 3">
    <name type="scientific">Ketobacter alkanivorans</name>
    <dbReference type="NCBI Taxonomy" id="1917421"/>
    <lineage>
        <taxon>Bacteria</taxon>
        <taxon>Pseudomonadati</taxon>
        <taxon>Pseudomonadota</taxon>
        <taxon>Gammaproteobacteria</taxon>
        <taxon>Pseudomonadales</taxon>
        <taxon>Ketobacteraceae</taxon>
        <taxon>Ketobacter</taxon>
    </lineage>
</organism>
<dbReference type="Gene3D" id="3.40.30.10">
    <property type="entry name" value="Glutaredoxin"/>
    <property type="match status" value="1"/>
</dbReference>
<dbReference type="Pfam" id="PF13410">
    <property type="entry name" value="GST_C_2"/>
    <property type="match status" value="1"/>
</dbReference>
<evidence type="ECO:0000313" key="3">
    <source>
        <dbReference type="Proteomes" id="UP000235116"/>
    </source>
</evidence>
<dbReference type="InterPro" id="IPR004045">
    <property type="entry name" value="Glutathione_S-Trfase_N"/>
</dbReference>
<dbReference type="OrthoDB" id="5242791at2"/>
<dbReference type="SUPFAM" id="SSF47616">
    <property type="entry name" value="GST C-terminal domain-like"/>
    <property type="match status" value="1"/>
</dbReference>
<protein>
    <recommendedName>
        <fullName evidence="1">GST N-terminal domain-containing protein</fullName>
    </recommendedName>
</protein>
<gene>
    <name evidence="2" type="ORF">Kalk_13190</name>
</gene>
<reference evidence="3" key="1">
    <citation type="submission" date="2017-08" db="EMBL/GenBank/DDBJ databases">
        <title>Direct submision.</title>
        <authorList>
            <person name="Kim S.-J."/>
            <person name="Rhee S.-K."/>
        </authorList>
    </citation>
    <scope>NUCLEOTIDE SEQUENCE [LARGE SCALE GENOMIC DNA]</scope>
    <source>
        <strain evidence="3">GI5</strain>
    </source>
</reference>
<dbReference type="InterPro" id="IPR036249">
    <property type="entry name" value="Thioredoxin-like_sf"/>
</dbReference>
<dbReference type="RefSeq" id="WP_101894698.1">
    <property type="nucleotide sequence ID" value="NZ_CP022684.1"/>
</dbReference>
<sequence length="266" mass="30355">MPIESTQSVADANLVLNTIAMSHYSEKIRWLLDYEQISYREAARTPVYHSFPALIKGKRGQTTVPFIYRGKTCIQDSPRIVKWLGKEYGPLQTLPERYYDEIMDVASRFDAIGKGVARYLYYPGFEHKALILDMWTRFATPREAKVIRAIYPIVKPIFKAKLKINATDVARAEVKIDEAVQWLEQRIAATGTYLVGDQFTVADITAASLLAPLACPKEHPIYGSAEFRDKMAPTNALWKDRPGLEWVRSIYTKHRGTVWQEQPKAA</sequence>
<proteinExistence type="predicted"/>
<keyword evidence="3" id="KW-1185">Reference proteome</keyword>
<dbReference type="KEGG" id="kak:Kalk_13190"/>
<dbReference type="SUPFAM" id="SSF52833">
    <property type="entry name" value="Thioredoxin-like"/>
    <property type="match status" value="1"/>
</dbReference>
<dbReference type="Gene3D" id="1.20.1050.10">
    <property type="match status" value="1"/>
</dbReference>
<name>A0A2K9LM59_9GAMM</name>
<evidence type="ECO:0000313" key="2">
    <source>
        <dbReference type="EMBL" id="AUM13320.1"/>
    </source>
</evidence>
<dbReference type="InterPro" id="IPR036282">
    <property type="entry name" value="Glutathione-S-Trfase_C_sf"/>
</dbReference>
<dbReference type="Proteomes" id="UP000235116">
    <property type="component" value="Chromosome"/>
</dbReference>
<feature type="domain" description="GST N-terminal" evidence="1">
    <location>
        <begin position="19"/>
        <end position="89"/>
    </location>
</feature>
<dbReference type="Pfam" id="PF13417">
    <property type="entry name" value="GST_N_3"/>
    <property type="match status" value="1"/>
</dbReference>